<accession>A0A8A1ME78</accession>
<sequence length="619" mass="67479">MASVSATKPIKPRKDNSAIHKNNRQNIRKPNLNRPKRRNIVRWNQTLNNRLLLCIQSACNTKSIKLPWETIAELMGGSISDGAITQHLTKLRARLEKEGEQVPPPLKRGGATVVGSANSNDGPKGSTATKSGCANMRIDEWSDGDCDVDSDDSDDSDDGGAVVAACLRNTYNRSNDSNSNIEKEDDANAGGEIGKDNSSESSGEYVAAGASFLQFPNDGAASLVPSYNRNDHDHTYKNQVQPKSNAGSKAKYKVRVQNHTKTTSLSGRSPQQKVVKLRIPKGSTDNCGSNGAVVGDGNGQHGNGKIDALGRQFPGQNTSPASRETMLGSPAGTVDMDVRNIQTMIQDTGAVGHPHQQHYHHHQSPYGWPGSNSSSPHVSTVEMFRGRGHHIDYANHRHNSHMASIGFQQEGNSLSMRQDASIGMGHSATPRYHDNIRMYPNSGMLPAHSLAPRNRLIPIPTPTQGGYSAEEMWHNSHNNNPHVHSKNPYHLDITNNKRPHHSAQDHDPSTYTSPPTIPYRYRTDTEPRTVGESEIADLSFASPALVEHTQIPEQQQQQKQREQAQETDAAALADQAAIMDGLSDLSQINNFDVEFAQMGGGHVEDLFGAYGYGMDEALL</sequence>
<feature type="compositionally biased region" description="Low complexity" evidence="1">
    <location>
        <begin position="509"/>
        <end position="520"/>
    </location>
</feature>
<protein>
    <submittedName>
        <fullName evidence="2">Uncharacterized protein</fullName>
    </submittedName>
</protein>
<evidence type="ECO:0000313" key="3">
    <source>
        <dbReference type="Proteomes" id="UP000663671"/>
    </source>
</evidence>
<dbReference type="EMBL" id="CP069112">
    <property type="protein sequence ID" value="QSS62447.1"/>
    <property type="molecule type" value="Genomic_DNA"/>
</dbReference>
<dbReference type="OrthoDB" id="3903267at2759"/>
<gene>
    <name evidence="2" type="ORF">I7I51_02184</name>
</gene>
<evidence type="ECO:0000256" key="1">
    <source>
        <dbReference type="SAM" id="MobiDB-lite"/>
    </source>
</evidence>
<proteinExistence type="predicted"/>
<dbReference type="VEuPathDB" id="FungiDB:I7I51_02184"/>
<feature type="region of interest" description="Disordered" evidence="1">
    <location>
        <begin position="223"/>
        <end position="252"/>
    </location>
</feature>
<feature type="region of interest" description="Disordered" evidence="1">
    <location>
        <begin position="99"/>
        <end position="132"/>
    </location>
</feature>
<name>A0A8A1ME78_AJECA</name>
<feature type="compositionally biased region" description="Polar residues" evidence="1">
    <location>
        <begin position="237"/>
        <end position="247"/>
    </location>
</feature>
<feature type="region of interest" description="Disordered" evidence="1">
    <location>
        <begin position="455"/>
        <end position="529"/>
    </location>
</feature>
<evidence type="ECO:0000313" key="2">
    <source>
        <dbReference type="EMBL" id="QSS62447.1"/>
    </source>
</evidence>
<feature type="region of interest" description="Disordered" evidence="1">
    <location>
        <begin position="352"/>
        <end position="374"/>
    </location>
</feature>
<reference evidence="2" key="1">
    <citation type="submission" date="2021-01" db="EMBL/GenBank/DDBJ databases">
        <title>Chromosome-level genome assembly of a human fungal pathogen reveals clustering of transcriptionally co-regulated genes.</title>
        <authorList>
            <person name="Voorhies M."/>
            <person name="Cohen S."/>
            <person name="Shea T.P."/>
            <person name="Petrus S."/>
            <person name="Munoz J.F."/>
            <person name="Poplawski S."/>
            <person name="Goldman W.E."/>
            <person name="Michael T."/>
            <person name="Cuomo C.A."/>
            <person name="Sil A."/>
            <person name="Beyhan S."/>
        </authorList>
    </citation>
    <scope>NUCLEOTIDE SEQUENCE</scope>
    <source>
        <strain evidence="2">WU24</strain>
    </source>
</reference>
<organism evidence="2 3">
    <name type="scientific">Ajellomyces capsulatus</name>
    <name type="common">Darling's disease fungus</name>
    <name type="synonym">Histoplasma capsulatum</name>
    <dbReference type="NCBI Taxonomy" id="5037"/>
    <lineage>
        <taxon>Eukaryota</taxon>
        <taxon>Fungi</taxon>
        <taxon>Dikarya</taxon>
        <taxon>Ascomycota</taxon>
        <taxon>Pezizomycotina</taxon>
        <taxon>Eurotiomycetes</taxon>
        <taxon>Eurotiomycetidae</taxon>
        <taxon>Onygenales</taxon>
        <taxon>Ajellomycetaceae</taxon>
        <taxon>Histoplasma</taxon>
    </lineage>
</organism>
<dbReference type="AlphaFoldDB" id="A0A8A1ME78"/>
<feature type="compositionally biased region" description="Low complexity" evidence="1">
    <location>
        <begin position="475"/>
        <end position="488"/>
    </location>
</feature>
<dbReference type="Proteomes" id="UP000663671">
    <property type="component" value="Chromosome 7"/>
</dbReference>
<feature type="compositionally biased region" description="Polar residues" evidence="1">
    <location>
        <begin position="115"/>
        <end position="132"/>
    </location>
</feature>
<feature type="region of interest" description="Disordered" evidence="1">
    <location>
        <begin position="1"/>
        <end position="35"/>
    </location>
</feature>
<feature type="region of interest" description="Disordered" evidence="1">
    <location>
        <begin position="172"/>
        <end position="202"/>
    </location>
</feature>